<dbReference type="Proteomes" id="UP001165679">
    <property type="component" value="Unassembled WGS sequence"/>
</dbReference>
<dbReference type="RefSeq" id="WP_264716621.1">
    <property type="nucleotide sequence ID" value="NZ_JAPDNT010000044.1"/>
</dbReference>
<organism evidence="1 2">
    <name type="scientific">Limobrevibacterium gyesilva</name>
    <dbReference type="NCBI Taxonomy" id="2991712"/>
    <lineage>
        <taxon>Bacteria</taxon>
        <taxon>Pseudomonadati</taxon>
        <taxon>Pseudomonadota</taxon>
        <taxon>Alphaproteobacteria</taxon>
        <taxon>Acetobacterales</taxon>
        <taxon>Acetobacteraceae</taxon>
        <taxon>Limobrevibacterium</taxon>
    </lineage>
</organism>
<name>A0AA42CK86_9PROT</name>
<evidence type="ECO:0000313" key="2">
    <source>
        <dbReference type="Proteomes" id="UP001165679"/>
    </source>
</evidence>
<evidence type="ECO:0000313" key="1">
    <source>
        <dbReference type="EMBL" id="MCW3477662.1"/>
    </source>
</evidence>
<dbReference type="AlphaFoldDB" id="A0AA42CK86"/>
<keyword evidence="2" id="KW-1185">Reference proteome</keyword>
<dbReference type="EMBL" id="JAPDNT010000044">
    <property type="protein sequence ID" value="MCW3477662.1"/>
    <property type="molecule type" value="Genomic_DNA"/>
</dbReference>
<sequence length="463" mass="51360">MFDTICDLIPVDPAYPQRVRRLDILTRVLEGRLYDVLPYQFHEERGAGGEYIPLRQRRPSVRYPLARIVVDDSLALVFSDGHFPTLDCADKRVRTALADLGREAALNEVMLEAALRGSVGSVAILMRVLRGRVFFGVLQSLYLTPEWDPQEPDTLLRVTERYKVTGAVLAAQGYDDVEPQAEYWFMRQWGAQAETWFRPWPVAVPQAPVEDAARSVRHGLGFVPIVWVRNLPGGDDVDGACTFRAAVETTIEIDYQLSQAGRGLKYSSDPTLLIREPAGSDNEIVRGGGNALVVSEKGDAKLLEIGGTASAAVIEYVRTLREFALEGVHGNRASAERLTAAQSGRALEMMNQGLVWLADNLRVSYGGALLRLARMVIRASNLYRLRTHGEALAPIDPGVRLTLNWPRWYAPTAEDRERDARTLQTLAQAGQISRLTAVKSIADVYHIDDVAAEIERIASERTA</sequence>
<proteinExistence type="predicted"/>
<protein>
    <submittedName>
        <fullName evidence="1">Phage portal protein</fullName>
    </submittedName>
</protein>
<comment type="caution">
    <text evidence="1">The sequence shown here is derived from an EMBL/GenBank/DDBJ whole genome shotgun (WGS) entry which is preliminary data.</text>
</comment>
<gene>
    <name evidence="1" type="ORF">OL599_24175</name>
</gene>
<reference evidence="1" key="2">
    <citation type="submission" date="2022-10" db="EMBL/GenBank/DDBJ databases">
        <authorList>
            <person name="Trinh H.N."/>
        </authorList>
    </citation>
    <scope>NUCLEOTIDE SEQUENCE</scope>
    <source>
        <strain evidence="1">RN2-1</strain>
    </source>
</reference>
<reference evidence="1" key="1">
    <citation type="submission" date="2022-09" db="EMBL/GenBank/DDBJ databases">
        <title>Rhodovastum sp. nov. RN2-1 isolated from soil in Seongnam, South Korea.</title>
        <authorList>
            <person name="Le N.T."/>
        </authorList>
    </citation>
    <scope>NUCLEOTIDE SEQUENCE</scope>
    <source>
        <strain evidence="1">RN2-1</strain>
    </source>
</reference>
<accession>A0AA42CK86</accession>